<dbReference type="Pfam" id="PF12344">
    <property type="entry name" value="UvrB"/>
    <property type="match status" value="1"/>
</dbReference>
<comment type="subunit">
    <text evidence="10 12 13">Forms a heterotetramer with UvrA during the search for lesions. Interacts with UvrC in an incision complex.</text>
</comment>
<organism evidence="18 19">
    <name type="scientific">Nocardioides phosphati</name>
    <dbReference type="NCBI Taxonomy" id="1867775"/>
    <lineage>
        <taxon>Bacteria</taxon>
        <taxon>Bacillati</taxon>
        <taxon>Actinomycetota</taxon>
        <taxon>Actinomycetes</taxon>
        <taxon>Propionibacteriales</taxon>
        <taxon>Nocardioidaceae</taxon>
        <taxon>Nocardioides</taxon>
    </lineage>
</organism>
<dbReference type="InterPro" id="IPR024759">
    <property type="entry name" value="UvrB_YAD/RRR_dom"/>
</dbReference>
<dbReference type="EMBL" id="BMNI01000006">
    <property type="protein sequence ID" value="GGO91224.1"/>
    <property type="molecule type" value="Genomic_DNA"/>
</dbReference>
<comment type="domain">
    <text evidence="12">The beta-hairpin motif is involved in DNA binding.</text>
</comment>
<feature type="domain" description="Helicase ATP-binding" evidence="16">
    <location>
        <begin position="59"/>
        <end position="206"/>
    </location>
</feature>
<feature type="coiled-coil region" evidence="14">
    <location>
        <begin position="681"/>
        <end position="720"/>
    </location>
</feature>
<dbReference type="InterPro" id="IPR041471">
    <property type="entry name" value="UvrB_inter"/>
</dbReference>
<evidence type="ECO:0000256" key="10">
    <source>
        <dbReference type="ARBA" id="ARBA00026033"/>
    </source>
</evidence>
<evidence type="ECO:0000256" key="14">
    <source>
        <dbReference type="SAM" id="Coils"/>
    </source>
</evidence>
<sequence length="722" mass="81836">MRSTAVARLTWANLAVSGRNYAGGMRPVTDLERRVAPFRVISDYEPSGDQPAAIAEISKRLDAGVQDVVLLGATGTGKTATVAWVAEQVQRPMLVLQPNKTLAAQFANELRHLFPDNAVEYFVSYYDYYQPEAYVPQTDTYIEKDSSINEEVERLRHSATNSLLTRRDVIVVSTVSCIYGLGTPQEYVDRMLRLKVGQEHDRDLLLRRLVDNQYTRNDMAFTRGTFRVRGDTLEVVPVYEELAIRIEFFGDEIERLMTLHPVTGEVVTEDEELHIFPATHYVAGPERMERAISGIEHELEDQLETFKRQGKLLEAQRLQMRTTYDIEMMRQVGSCSGIENYSMHMDGRLPGSAPNTLLDYFPEDFVLVIDESHVAVPQVGGMYEGDMSRKRNLVDHGFRLPSAMDNRPLRWEEFVERIGQTVYLSATPGNYELDKVQGDVVEQIIRPTGLVDPEVIVKPTKGQIDDLIHEIRERTAKNERVLVTTLTKKMSEDLTDYLLDAGIRTRWLHSEVDTLKRIELLRDLRLGEYDVLVGINLLREGLDLPEVSLVAILDADKEGFLRSDKSLIQTIGRAARNVSGQVHMYADKVTPSMEKAIEETNRRRAIQVAYNEERGIDPQPLRKKIADITEMLAREAESTDELLADWQKADHKKSPTPKLSKLHAVAPDTAGLPTSDLAQLVQELTDQMKAAAAELQFELAARLRDEIGDLKKELRQMMEATK</sequence>
<feature type="short sequence motif" description="Beta-hairpin" evidence="12">
    <location>
        <begin position="125"/>
        <end position="148"/>
    </location>
</feature>
<feature type="domain" description="Helicase C-terminal" evidence="17">
    <location>
        <begin position="463"/>
        <end position="629"/>
    </location>
</feature>
<dbReference type="InterPro" id="IPR036876">
    <property type="entry name" value="UVR_dom_sf"/>
</dbReference>
<proteinExistence type="inferred from homology"/>
<dbReference type="PANTHER" id="PTHR24029:SF0">
    <property type="entry name" value="UVRABC SYSTEM PROTEIN B"/>
    <property type="match status" value="1"/>
</dbReference>
<dbReference type="InterPro" id="IPR001650">
    <property type="entry name" value="Helicase_C-like"/>
</dbReference>
<evidence type="ECO:0000313" key="18">
    <source>
        <dbReference type="EMBL" id="GGO91224.1"/>
    </source>
</evidence>
<gene>
    <name evidence="12 18" type="primary">uvrB</name>
    <name evidence="18" type="ORF">GCM10011584_24800</name>
</gene>
<keyword evidence="19" id="KW-1185">Reference proteome</keyword>
<feature type="domain" description="UVR" evidence="15">
    <location>
        <begin position="678"/>
        <end position="713"/>
    </location>
</feature>
<evidence type="ECO:0000256" key="12">
    <source>
        <dbReference type="HAMAP-Rule" id="MF_00204"/>
    </source>
</evidence>
<dbReference type="CDD" id="cd18790">
    <property type="entry name" value="SF2_C_UvrB"/>
    <property type="match status" value="1"/>
</dbReference>
<dbReference type="NCBIfam" id="TIGR00631">
    <property type="entry name" value="uvrb"/>
    <property type="match status" value="1"/>
</dbReference>
<dbReference type="PROSITE" id="PS51194">
    <property type="entry name" value="HELICASE_CTER"/>
    <property type="match status" value="1"/>
</dbReference>
<evidence type="ECO:0000256" key="11">
    <source>
        <dbReference type="ARBA" id="ARBA00029504"/>
    </source>
</evidence>
<reference evidence="19" key="1">
    <citation type="journal article" date="2019" name="Int. J. Syst. Evol. Microbiol.">
        <title>The Global Catalogue of Microorganisms (GCM) 10K type strain sequencing project: providing services to taxonomists for standard genome sequencing and annotation.</title>
        <authorList>
            <consortium name="The Broad Institute Genomics Platform"/>
            <consortium name="The Broad Institute Genome Sequencing Center for Infectious Disease"/>
            <person name="Wu L."/>
            <person name="Ma J."/>
        </authorList>
    </citation>
    <scope>NUCLEOTIDE SEQUENCE [LARGE SCALE GENOMIC DNA]</scope>
    <source>
        <strain evidence="19">CGMCC 4.7371</strain>
    </source>
</reference>
<feature type="binding site" evidence="12">
    <location>
        <begin position="72"/>
        <end position="79"/>
    </location>
    <ligand>
        <name>ATP</name>
        <dbReference type="ChEBI" id="CHEBI:30616"/>
    </ligand>
</feature>
<evidence type="ECO:0000259" key="16">
    <source>
        <dbReference type="PROSITE" id="PS51192"/>
    </source>
</evidence>
<keyword evidence="12 13" id="KW-0742">SOS response</keyword>
<name>A0ABQ2NDB4_9ACTN</name>
<keyword evidence="5 12" id="KW-0227">DNA damage</keyword>
<evidence type="ECO:0000256" key="5">
    <source>
        <dbReference type="ARBA" id="ARBA00022763"/>
    </source>
</evidence>
<dbReference type="InterPro" id="IPR004807">
    <property type="entry name" value="UvrB"/>
</dbReference>
<dbReference type="InterPro" id="IPR006935">
    <property type="entry name" value="Helicase/UvrB_N"/>
</dbReference>
<dbReference type="HAMAP" id="MF_00204">
    <property type="entry name" value="UvrB"/>
    <property type="match status" value="1"/>
</dbReference>
<comment type="subcellular location">
    <subcellularLocation>
        <location evidence="1 12 13">Cytoplasm</location>
    </subcellularLocation>
</comment>
<dbReference type="Gene3D" id="4.10.860.10">
    <property type="entry name" value="UVR domain"/>
    <property type="match status" value="1"/>
</dbReference>
<keyword evidence="6 12" id="KW-0228">DNA excision</keyword>
<evidence type="ECO:0000256" key="2">
    <source>
        <dbReference type="ARBA" id="ARBA00008533"/>
    </source>
</evidence>
<dbReference type="SMART" id="SM00490">
    <property type="entry name" value="HELICc"/>
    <property type="match status" value="1"/>
</dbReference>
<dbReference type="Gene3D" id="3.40.50.300">
    <property type="entry name" value="P-loop containing nucleotide triphosphate hydrolases"/>
    <property type="match status" value="3"/>
</dbReference>
<dbReference type="PANTHER" id="PTHR24029">
    <property type="entry name" value="UVRABC SYSTEM PROTEIN B"/>
    <property type="match status" value="1"/>
</dbReference>
<comment type="caution">
    <text evidence="18">The sequence shown here is derived from an EMBL/GenBank/DDBJ whole genome shotgun (WGS) entry which is preliminary data.</text>
</comment>
<evidence type="ECO:0000256" key="9">
    <source>
        <dbReference type="ARBA" id="ARBA00023204"/>
    </source>
</evidence>
<dbReference type="InterPro" id="IPR027417">
    <property type="entry name" value="P-loop_NTPase"/>
</dbReference>
<dbReference type="InterPro" id="IPR014001">
    <property type="entry name" value="Helicase_ATP-bd"/>
</dbReference>
<dbReference type="SUPFAM" id="SSF46600">
    <property type="entry name" value="C-terminal UvrC-binding domain of UvrB"/>
    <property type="match status" value="1"/>
</dbReference>
<protein>
    <recommendedName>
        <fullName evidence="11 12">UvrABC system protein B</fullName>
        <shortName evidence="12">Protein UvrB</shortName>
    </recommendedName>
    <alternativeName>
        <fullName evidence="12">Excinuclease ABC subunit B</fullName>
    </alternativeName>
</protein>
<keyword evidence="4 12" id="KW-0547">Nucleotide-binding</keyword>
<dbReference type="PROSITE" id="PS51192">
    <property type="entry name" value="HELICASE_ATP_BIND_1"/>
    <property type="match status" value="1"/>
</dbReference>
<keyword evidence="8 12" id="KW-0267">Excision nuclease</keyword>
<evidence type="ECO:0000256" key="6">
    <source>
        <dbReference type="ARBA" id="ARBA00022769"/>
    </source>
</evidence>
<accession>A0ABQ2NDB4</accession>
<evidence type="ECO:0000313" key="19">
    <source>
        <dbReference type="Proteomes" id="UP000655410"/>
    </source>
</evidence>
<dbReference type="SMART" id="SM00487">
    <property type="entry name" value="DEXDc"/>
    <property type="match status" value="1"/>
</dbReference>
<keyword evidence="7 12" id="KW-0067">ATP-binding</keyword>
<dbReference type="InterPro" id="IPR001943">
    <property type="entry name" value="UVR_dom"/>
</dbReference>
<dbReference type="SUPFAM" id="SSF52540">
    <property type="entry name" value="P-loop containing nucleoside triphosphate hydrolases"/>
    <property type="match status" value="2"/>
</dbReference>
<evidence type="ECO:0000256" key="3">
    <source>
        <dbReference type="ARBA" id="ARBA00022490"/>
    </source>
</evidence>
<evidence type="ECO:0000259" key="15">
    <source>
        <dbReference type="PROSITE" id="PS50151"/>
    </source>
</evidence>
<evidence type="ECO:0000256" key="4">
    <source>
        <dbReference type="ARBA" id="ARBA00022741"/>
    </source>
</evidence>
<dbReference type="CDD" id="cd17916">
    <property type="entry name" value="DEXHc_UvrB"/>
    <property type="match status" value="1"/>
</dbReference>
<comment type="similarity">
    <text evidence="2 12 13">Belongs to the UvrB family.</text>
</comment>
<dbReference type="PROSITE" id="PS50151">
    <property type="entry name" value="UVR"/>
    <property type="match status" value="1"/>
</dbReference>
<dbReference type="NCBIfam" id="NF003673">
    <property type="entry name" value="PRK05298.1"/>
    <property type="match status" value="1"/>
</dbReference>
<keyword evidence="14" id="KW-0175">Coiled coil</keyword>
<dbReference type="Pfam" id="PF02151">
    <property type="entry name" value="UVR"/>
    <property type="match status" value="1"/>
</dbReference>
<dbReference type="Pfam" id="PF17757">
    <property type="entry name" value="UvrB_inter"/>
    <property type="match status" value="1"/>
</dbReference>
<evidence type="ECO:0000256" key="13">
    <source>
        <dbReference type="RuleBase" id="RU003587"/>
    </source>
</evidence>
<evidence type="ECO:0000256" key="8">
    <source>
        <dbReference type="ARBA" id="ARBA00022881"/>
    </source>
</evidence>
<keyword evidence="9 12" id="KW-0234">DNA repair</keyword>
<evidence type="ECO:0000256" key="7">
    <source>
        <dbReference type="ARBA" id="ARBA00022840"/>
    </source>
</evidence>
<dbReference type="Proteomes" id="UP000655410">
    <property type="component" value="Unassembled WGS sequence"/>
</dbReference>
<dbReference type="Pfam" id="PF04851">
    <property type="entry name" value="ResIII"/>
    <property type="match status" value="1"/>
</dbReference>
<keyword evidence="3 12" id="KW-0963">Cytoplasm</keyword>
<dbReference type="Gene3D" id="6.10.140.240">
    <property type="match status" value="1"/>
</dbReference>
<dbReference type="Pfam" id="PF00271">
    <property type="entry name" value="Helicase_C"/>
    <property type="match status" value="1"/>
</dbReference>
<evidence type="ECO:0000256" key="1">
    <source>
        <dbReference type="ARBA" id="ARBA00004496"/>
    </source>
</evidence>
<comment type="function">
    <text evidence="12">The UvrABC repair system catalyzes the recognition and processing of DNA lesions. A damage recognition complex composed of 2 UvrA and 2 UvrB subunits scans DNA for abnormalities. Upon binding of the UvrA(2)B(2) complex to a putative damaged site, the DNA wraps around one UvrB monomer. DNA wrap is dependent on ATP binding by UvrB and probably causes local melting of the DNA helix, facilitating insertion of UvrB beta-hairpin between the DNA strands. Then UvrB probes one DNA strand for the presence of a lesion. If a lesion is found the UvrA subunits dissociate and the UvrB-DNA preincision complex is formed. This complex is subsequently bound by UvrC and the second UvrB is released. If no lesion is found, the DNA wraps around the other UvrB subunit that will check the other stand for damage.</text>
</comment>
<evidence type="ECO:0000259" key="17">
    <source>
        <dbReference type="PROSITE" id="PS51194"/>
    </source>
</evidence>